<dbReference type="SUPFAM" id="SSF48334">
    <property type="entry name" value="DNA repair protein MutS, domain III"/>
    <property type="match status" value="1"/>
</dbReference>
<dbReference type="GO" id="GO:0005524">
    <property type="term" value="F:ATP binding"/>
    <property type="evidence" value="ECO:0007669"/>
    <property type="project" value="UniProtKB-KW"/>
</dbReference>
<keyword evidence="3" id="KW-0227">DNA damage</keyword>
<keyword evidence="2" id="KW-0547">Nucleotide-binding</keyword>
<dbReference type="Pfam" id="PF00488">
    <property type="entry name" value="MutS_V"/>
    <property type="match status" value="1"/>
</dbReference>
<evidence type="ECO:0000256" key="4">
    <source>
        <dbReference type="ARBA" id="ARBA00022840"/>
    </source>
</evidence>
<feature type="domain" description="DNA mismatch repair proteins mutS family" evidence="8">
    <location>
        <begin position="763"/>
        <end position="779"/>
    </location>
</feature>
<comment type="similarity">
    <text evidence="1">Belongs to the DNA mismatch repair MutS family.</text>
</comment>
<dbReference type="Gene3D" id="3.40.50.300">
    <property type="entry name" value="P-loop containing nucleotide triphosphate hydrolases"/>
    <property type="match status" value="1"/>
</dbReference>
<feature type="region of interest" description="Disordered" evidence="7">
    <location>
        <begin position="457"/>
        <end position="478"/>
    </location>
</feature>
<sequence>MQWVASPSVSRGSLPKEILANLARFPHCLLLTRVGQFYESYFEQAIEVSRLLNIKLTSRRWNGGRIHMCGFPLMHLDKYLKVLVQENKRFVAMCEEYPRYSPAGVKEFERRVARIITPGTLIDEPFLNPYENNYLLAISTQMFDHQGPTTLSPVDNPIGLAWMDVSTGEFFSKTSSYENIQDEIAQISPKEVVLDRRVQANNDHPVVCALVEEGTFTSYVDCKPSYTDSALLSEFMEWKAGEGMMIRNLFTPQEGSAIELLTMFLRENLLEHMPKLGSPQRVSAQNRMQIDAHTIKALEIRENVYEGGNKGTLFSVIKRTSTSGGTRLLSRWLCSPSTSIVEINTRQALVSFFCDRPHFKADLKEILAEVDDVSRVIQKFILGRGDCNDLISLNKTFGTWLSIKQRIDEEMQMEATERQNFRKDDWNTLRALSSRINTFHELSTRISSAFEQSYSKEPVSRDPSVNEQVVDGPESGEESSVPFWNQGYTKWMIKPTFSQKFTLLHNTLQKYLLQRDGMEAAFQLKYDAPSLTLRSSPAQGLHVHLSKARRDQTKINRDPDFIAIAESATTKCFFNKNWSQLGSLINECTLALVSAEKEAFEMLRNEVNMHANSLRSSIQILDELDVVLSFADLALELNFVKPQITNDTTFRIVNGRHPAVELGLLATGRVFTPNTIIMENNATAHVITGPNMAGKSTILRQIALITILGQIGSFVPADSATIGIVDKLFSRIGAKDDLFRDRSTFMVEMLETADILRRATSKSLVIMDEVGRGTTVTDGLAIAFAAVHHLVTVNACRSLFATHFHELSDMLGISESYSGRGIFKGVRFYCTGIDEADETHFAYSYRLRLGVNRDSHGLKVAQLAGLPASAMSVAEQVLCHLKVREREGVVDTTLFSTFSHSKPDPKNHVV</sequence>
<dbReference type="Gene3D" id="1.10.1420.10">
    <property type="match status" value="2"/>
</dbReference>
<dbReference type="PANTHER" id="PTHR11361">
    <property type="entry name" value="DNA MISMATCH REPAIR PROTEIN MUTS FAMILY MEMBER"/>
    <property type="match status" value="1"/>
</dbReference>
<dbReference type="InterPro" id="IPR007696">
    <property type="entry name" value="DNA_mismatch_repair_MutS_core"/>
</dbReference>
<evidence type="ECO:0000256" key="3">
    <source>
        <dbReference type="ARBA" id="ARBA00022763"/>
    </source>
</evidence>
<evidence type="ECO:0000256" key="1">
    <source>
        <dbReference type="ARBA" id="ARBA00006271"/>
    </source>
</evidence>
<evidence type="ECO:0000259" key="8">
    <source>
        <dbReference type="PROSITE" id="PS00486"/>
    </source>
</evidence>
<organism evidence="9 10">
    <name type="scientific">Crucibulum laeve</name>
    <dbReference type="NCBI Taxonomy" id="68775"/>
    <lineage>
        <taxon>Eukaryota</taxon>
        <taxon>Fungi</taxon>
        <taxon>Dikarya</taxon>
        <taxon>Basidiomycota</taxon>
        <taxon>Agaricomycotina</taxon>
        <taxon>Agaricomycetes</taxon>
        <taxon>Agaricomycetidae</taxon>
        <taxon>Agaricales</taxon>
        <taxon>Agaricineae</taxon>
        <taxon>Nidulariaceae</taxon>
        <taxon>Crucibulum</taxon>
    </lineage>
</organism>
<dbReference type="PROSITE" id="PS00486">
    <property type="entry name" value="DNA_MISMATCH_REPAIR_2"/>
    <property type="match status" value="1"/>
</dbReference>
<dbReference type="SUPFAM" id="SSF55271">
    <property type="entry name" value="DNA repair protein MutS, domain I"/>
    <property type="match status" value="1"/>
</dbReference>
<dbReference type="InterPro" id="IPR027417">
    <property type="entry name" value="P-loop_NTPase"/>
</dbReference>
<dbReference type="InterPro" id="IPR017261">
    <property type="entry name" value="DNA_mismatch_repair_MutS/MSH"/>
</dbReference>
<dbReference type="AlphaFoldDB" id="A0A5C3MIF3"/>
<dbReference type="SUPFAM" id="SSF53150">
    <property type="entry name" value="DNA repair protein MutS, domain II"/>
    <property type="match status" value="1"/>
</dbReference>
<dbReference type="PIRSF" id="PIRSF037677">
    <property type="entry name" value="DNA_mis_repair_Msh6"/>
    <property type="match status" value="1"/>
</dbReference>
<dbReference type="InterPro" id="IPR036678">
    <property type="entry name" value="MutS_con_dom_sf"/>
</dbReference>
<dbReference type="InterPro" id="IPR045076">
    <property type="entry name" value="MutS"/>
</dbReference>
<name>A0A5C3MIF3_9AGAR</name>
<dbReference type="Gene3D" id="3.40.1170.10">
    <property type="entry name" value="DNA repair protein MutS, domain I"/>
    <property type="match status" value="1"/>
</dbReference>
<dbReference type="Pfam" id="PF05192">
    <property type="entry name" value="MutS_III"/>
    <property type="match status" value="1"/>
</dbReference>
<dbReference type="GO" id="GO:0140664">
    <property type="term" value="F:ATP-dependent DNA damage sensor activity"/>
    <property type="evidence" value="ECO:0007669"/>
    <property type="project" value="InterPro"/>
</dbReference>
<evidence type="ECO:0000256" key="7">
    <source>
        <dbReference type="SAM" id="MobiDB-lite"/>
    </source>
</evidence>
<dbReference type="OrthoDB" id="2534523at2759"/>
<dbReference type="InterPro" id="IPR000432">
    <property type="entry name" value="DNA_mismatch_repair_MutS_C"/>
</dbReference>
<dbReference type="GO" id="GO:0005634">
    <property type="term" value="C:nucleus"/>
    <property type="evidence" value="ECO:0007669"/>
    <property type="project" value="TreeGrafter"/>
</dbReference>
<evidence type="ECO:0000256" key="2">
    <source>
        <dbReference type="ARBA" id="ARBA00022741"/>
    </source>
</evidence>
<dbReference type="Pfam" id="PF01624">
    <property type="entry name" value="MutS_I"/>
    <property type="match status" value="1"/>
</dbReference>
<keyword evidence="10" id="KW-1185">Reference proteome</keyword>
<dbReference type="GO" id="GO:0006298">
    <property type="term" value="P:mismatch repair"/>
    <property type="evidence" value="ECO:0007669"/>
    <property type="project" value="InterPro"/>
</dbReference>
<dbReference type="PANTHER" id="PTHR11361:SF34">
    <property type="entry name" value="DNA MISMATCH REPAIR PROTEIN MSH1, MITOCHONDRIAL"/>
    <property type="match status" value="1"/>
</dbReference>
<evidence type="ECO:0000313" key="10">
    <source>
        <dbReference type="Proteomes" id="UP000308652"/>
    </source>
</evidence>
<dbReference type="InterPro" id="IPR007695">
    <property type="entry name" value="DNA_mismatch_repair_MutS-lik_N"/>
</dbReference>
<dbReference type="Proteomes" id="UP000308652">
    <property type="component" value="Unassembled WGS sequence"/>
</dbReference>
<keyword evidence="5" id="KW-0238">DNA-binding</keyword>
<dbReference type="SUPFAM" id="SSF52540">
    <property type="entry name" value="P-loop containing nucleoside triphosphate hydrolases"/>
    <property type="match status" value="1"/>
</dbReference>
<dbReference type="SMART" id="SM00533">
    <property type="entry name" value="MUTSd"/>
    <property type="match status" value="1"/>
</dbReference>
<dbReference type="Gene3D" id="3.30.420.110">
    <property type="entry name" value="MutS, connector domain"/>
    <property type="match status" value="1"/>
</dbReference>
<dbReference type="FunFam" id="3.40.50.300:FF:001238">
    <property type="entry name" value="DNA mismatch repair protein"/>
    <property type="match status" value="1"/>
</dbReference>
<evidence type="ECO:0000313" key="9">
    <source>
        <dbReference type="EMBL" id="TFK40961.1"/>
    </source>
</evidence>
<dbReference type="STRING" id="68775.A0A5C3MIF3"/>
<keyword evidence="6" id="KW-0234">DNA repair</keyword>
<evidence type="ECO:0000256" key="5">
    <source>
        <dbReference type="ARBA" id="ARBA00023125"/>
    </source>
</evidence>
<dbReference type="InterPro" id="IPR036187">
    <property type="entry name" value="DNA_mismatch_repair_MutS_sf"/>
</dbReference>
<dbReference type="GO" id="GO:0043504">
    <property type="term" value="P:mitochondrial DNA repair"/>
    <property type="evidence" value="ECO:0007669"/>
    <property type="project" value="TreeGrafter"/>
</dbReference>
<evidence type="ECO:0000256" key="6">
    <source>
        <dbReference type="ARBA" id="ARBA00023204"/>
    </source>
</evidence>
<proteinExistence type="inferred from homology"/>
<dbReference type="GO" id="GO:0005739">
    <property type="term" value="C:mitochondrion"/>
    <property type="evidence" value="ECO:0007669"/>
    <property type="project" value="TreeGrafter"/>
</dbReference>
<dbReference type="EMBL" id="ML213595">
    <property type="protein sequence ID" value="TFK40961.1"/>
    <property type="molecule type" value="Genomic_DNA"/>
</dbReference>
<dbReference type="Pfam" id="PF05188">
    <property type="entry name" value="MutS_II"/>
    <property type="match status" value="1"/>
</dbReference>
<reference evidence="9 10" key="1">
    <citation type="journal article" date="2019" name="Nat. Ecol. Evol.">
        <title>Megaphylogeny resolves global patterns of mushroom evolution.</title>
        <authorList>
            <person name="Varga T."/>
            <person name="Krizsan K."/>
            <person name="Foldi C."/>
            <person name="Dima B."/>
            <person name="Sanchez-Garcia M."/>
            <person name="Sanchez-Ramirez S."/>
            <person name="Szollosi G.J."/>
            <person name="Szarkandi J.G."/>
            <person name="Papp V."/>
            <person name="Albert L."/>
            <person name="Andreopoulos W."/>
            <person name="Angelini C."/>
            <person name="Antonin V."/>
            <person name="Barry K.W."/>
            <person name="Bougher N.L."/>
            <person name="Buchanan P."/>
            <person name="Buyck B."/>
            <person name="Bense V."/>
            <person name="Catcheside P."/>
            <person name="Chovatia M."/>
            <person name="Cooper J."/>
            <person name="Damon W."/>
            <person name="Desjardin D."/>
            <person name="Finy P."/>
            <person name="Geml J."/>
            <person name="Haridas S."/>
            <person name="Hughes K."/>
            <person name="Justo A."/>
            <person name="Karasinski D."/>
            <person name="Kautmanova I."/>
            <person name="Kiss B."/>
            <person name="Kocsube S."/>
            <person name="Kotiranta H."/>
            <person name="LaButti K.M."/>
            <person name="Lechner B.E."/>
            <person name="Liimatainen K."/>
            <person name="Lipzen A."/>
            <person name="Lukacs Z."/>
            <person name="Mihaltcheva S."/>
            <person name="Morgado L.N."/>
            <person name="Niskanen T."/>
            <person name="Noordeloos M.E."/>
            <person name="Ohm R.A."/>
            <person name="Ortiz-Santana B."/>
            <person name="Ovrebo C."/>
            <person name="Racz N."/>
            <person name="Riley R."/>
            <person name="Savchenko A."/>
            <person name="Shiryaev A."/>
            <person name="Soop K."/>
            <person name="Spirin V."/>
            <person name="Szebenyi C."/>
            <person name="Tomsovsky M."/>
            <person name="Tulloss R.E."/>
            <person name="Uehling J."/>
            <person name="Grigoriev I.V."/>
            <person name="Vagvolgyi C."/>
            <person name="Papp T."/>
            <person name="Martin F.M."/>
            <person name="Miettinen O."/>
            <person name="Hibbett D.S."/>
            <person name="Nagy L.G."/>
        </authorList>
    </citation>
    <scope>NUCLEOTIDE SEQUENCE [LARGE SCALE GENOMIC DNA]</scope>
    <source>
        <strain evidence="9 10">CBS 166.37</strain>
    </source>
</reference>
<dbReference type="InterPro" id="IPR007860">
    <property type="entry name" value="DNA_mmatch_repair_MutS_con_dom"/>
</dbReference>
<gene>
    <name evidence="9" type="ORF">BDQ12DRAFT_767319</name>
</gene>
<protein>
    <submittedName>
        <fullName evidence="9">Muts domain V-domain-containing protein</fullName>
    </submittedName>
</protein>
<keyword evidence="4" id="KW-0067">ATP-binding</keyword>
<dbReference type="GO" id="GO:0030983">
    <property type="term" value="F:mismatched DNA binding"/>
    <property type="evidence" value="ECO:0007669"/>
    <property type="project" value="InterPro"/>
</dbReference>
<accession>A0A5C3MIF3</accession>
<dbReference type="SMART" id="SM00534">
    <property type="entry name" value="MUTSac"/>
    <property type="match status" value="1"/>
</dbReference>
<dbReference type="InterPro" id="IPR016151">
    <property type="entry name" value="DNA_mismatch_repair_MutS_N"/>
</dbReference>